<proteinExistence type="predicted"/>
<dbReference type="RefSeq" id="WP_152515265.1">
    <property type="nucleotide sequence ID" value="NZ_AP022570.1"/>
</dbReference>
<dbReference type="Gene3D" id="3.40.50.1820">
    <property type="entry name" value="alpha/beta hydrolase"/>
    <property type="match status" value="1"/>
</dbReference>
<keyword evidence="4" id="KW-1185">Reference proteome</keyword>
<name>A0A6N4V7C8_9MYCO</name>
<dbReference type="InterPro" id="IPR000639">
    <property type="entry name" value="Epox_hydrolase-like"/>
</dbReference>
<organism evidence="3 4">
    <name type="scientific">Mycolicibacterium poriferae</name>
    <dbReference type="NCBI Taxonomy" id="39694"/>
    <lineage>
        <taxon>Bacteria</taxon>
        <taxon>Bacillati</taxon>
        <taxon>Actinomycetota</taxon>
        <taxon>Actinomycetes</taxon>
        <taxon>Mycobacteriales</taxon>
        <taxon>Mycobacteriaceae</taxon>
        <taxon>Mycolicibacterium</taxon>
    </lineage>
</organism>
<dbReference type="KEGG" id="mpof:MPOR_10560"/>
<dbReference type="EMBL" id="AP022570">
    <property type="protein sequence ID" value="BBX50030.1"/>
    <property type="molecule type" value="Genomic_DNA"/>
</dbReference>
<evidence type="ECO:0000259" key="2">
    <source>
        <dbReference type="Pfam" id="PF00561"/>
    </source>
</evidence>
<dbReference type="Pfam" id="PF00561">
    <property type="entry name" value="Abhydrolase_1"/>
    <property type="match status" value="1"/>
</dbReference>
<dbReference type="SUPFAM" id="SSF53474">
    <property type="entry name" value="alpha/beta-Hydrolases"/>
    <property type="match status" value="1"/>
</dbReference>
<dbReference type="Proteomes" id="UP000466785">
    <property type="component" value="Chromosome"/>
</dbReference>
<evidence type="ECO:0000256" key="1">
    <source>
        <dbReference type="ARBA" id="ARBA00022801"/>
    </source>
</evidence>
<dbReference type="GO" id="GO:0016787">
    <property type="term" value="F:hydrolase activity"/>
    <property type="evidence" value="ECO:0007669"/>
    <property type="project" value="UniProtKB-KW"/>
</dbReference>
<sequence>MTPETPAQPLTLALPHLDVAALSWGPPDGRLVLCLHGFPDSAWGWRAMAPLLAEQGLRVVAPFSRGYAPTGPAPDGDYHIGALMYDALAVYRELGAPSDAVLIGHDWGAFTTSALAAYPDSPFAEHITMAVPPVGAINRSRGALTRQLRMAPRQLRNSWYILFFQLPGLPERLLPRIIPRLWRDWGPPGYPTDAELDAALAALPSAAHRRAAVGYYRAMVRPSRPTARYADLHSYRFAVPRVPILHLQGAQDGAMIADYAATLGDVLPAGSQVHTLPTAGHFLQIEEPQAAAEAVLRYLGDRSDAR</sequence>
<dbReference type="AlphaFoldDB" id="A0A6N4V7C8"/>
<dbReference type="PRINTS" id="PR00412">
    <property type="entry name" value="EPOXHYDRLASE"/>
</dbReference>
<feature type="domain" description="AB hydrolase-1" evidence="2">
    <location>
        <begin position="31"/>
        <end position="288"/>
    </location>
</feature>
<keyword evidence="1 3" id="KW-0378">Hydrolase</keyword>
<reference evidence="3 4" key="1">
    <citation type="journal article" date="2019" name="Emerg. Microbes Infect.">
        <title>Comprehensive subspecies identification of 175 nontuberculous mycobacteria species based on 7547 genomic profiles.</title>
        <authorList>
            <person name="Matsumoto Y."/>
            <person name="Kinjo T."/>
            <person name="Motooka D."/>
            <person name="Nabeya D."/>
            <person name="Jung N."/>
            <person name="Uechi K."/>
            <person name="Horii T."/>
            <person name="Iida T."/>
            <person name="Fujita J."/>
            <person name="Nakamura S."/>
        </authorList>
    </citation>
    <scope>NUCLEOTIDE SEQUENCE [LARGE SCALE GENOMIC DNA]</scope>
    <source>
        <strain evidence="3 4">JCM 12603</strain>
    </source>
</reference>
<protein>
    <submittedName>
        <fullName evidence="3">Alpha/beta hydrolase</fullName>
    </submittedName>
</protein>
<accession>A0A6N4V7C8</accession>
<evidence type="ECO:0000313" key="4">
    <source>
        <dbReference type="Proteomes" id="UP000466785"/>
    </source>
</evidence>
<dbReference type="InterPro" id="IPR029058">
    <property type="entry name" value="AB_hydrolase_fold"/>
</dbReference>
<dbReference type="PANTHER" id="PTHR43329">
    <property type="entry name" value="EPOXIDE HYDROLASE"/>
    <property type="match status" value="1"/>
</dbReference>
<evidence type="ECO:0000313" key="3">
    <source>
        <dbReference type="EMBL" id="BBX50030.1"/>
    </source>
</evidence>
<gene>
    <name evidence="3" type="ORF">MPOR_10560</name>
</gene>
<dbReference type="InterPro" id="IPR000073">
    <property type="entry name" value="AB_hydrolase_1"/>
</dbReference>